<sequence length="93" mass="10297">MCHQGKFLTLPLMTTLAQSDPSHQRPLGGDNARAGQKKMPYDCSNCREAQLTLRAPSRSFCVIRLIGQCVVNGLLDEWTVLDEGARRKHPCGT</sequence>
<evidence type="ECO:0000256" key="1">
    <source>
        <dbReference type="SAM" id="MobiDB-lite"/>
    </source>
</evidence>
<dbReference type="WBParaSite" id="L893_g22126.t1">
    <property type="protein sequence ID" value="L893_g22126.t1"/>
    <property type="gene ID" value="L893_g22126"/>
</dbReference>
<protein>
    <submittedName>
        <fullName evidence="3">Secreted protein</fullName>
    </submittedName>
</protein>
<evidence type="ECO:0000313" key="3">
    <source>
        <dbReference type="WBParaSite" id="L893_g22126.t1"/>
    </source>
</evidence>
<proteinExistence type="predicted"/>
<evidence type="ECO:0000313" key="2">
    <source>
        <dbReference type="Proteomes" id="UP000095287"/>
    </source>
</evidence>
<name>A0A1I7Z2A8_9BILA</name>
<feature type="region of interest" description="Disordered" evidence="1">
    <location>
        <begin position="17"/>
        <end position="38"/>
    </location>
</feature>
<reference evidence="3" key="1">
    <citation type="submission" date="2016-11" db="UniProtKB">
        <authorList>
            <consortium name="WormBaseParasite"/>
        </authorList>
    </citation>
    <scope>IDENTIFICATION</scope>
</reference>
<organism evidence="2 3">
    <name type="scientific">Steinernema glaseri</name>
    <dbReference type="NCBI Taxonomy" id="37863"/>
    <lineage>
        <taxon>Eukaryota</taxon>
        <taxon>Metazoa</taxon>
        <taxon>Ecdysozoa</taxon>
        <taxon>Nematoda</taxon>
        <taxon>Chromadorea</taxon>
        <taxon>Rhabditida</taxon>
        <taxon>Tylenchina</taxon>
        <taxon>Panagrolaimomorpha</taxon>
        <taxon>Strongyloidoidea</taxon>
        <taxon>Steinernematidae</taxon>
        <taxon>Steinernema</taxon>
    </lineage>
</organism>
<accession>A0A1I7Z2A8</accession>
<dbReference type="AlphaFoldDB" id="A0A1I7Z2A8"/>
<keyword evidence="2" id="KW-1185">Reference proteome</keyword>
<dbReference type="Proteomes" id="UP000095287">
    <property type="component" value="Unplaced"/>
</dbReference>